<dbReference type="InterPro" id="IPR001387">
    <property type="entry name" value="Cro/C1-type_HTH"/>
</dbReference>
<dbReference type="Proteomes" id="UP000001556">
    <property type="component" value="Chromosome"/>
</dbReference>
<dbReference type="OrthoDB" id="9805654at2"/>
<name>A4J378_DESRM</name>
<keyword evidence="1" id="KW-0238">DNA-binding</keyword>
<proteinExistence type="predicted"/>
<dbReference type="STRING" id="349161.Dred_0996"/>
<evidence type="ECO:0000259" key="2">
    <source>
        <dbReference type="PROSITE" id="PS50943"/>
    </source>
</evidence>
<accession>A4J378</accession>
<dbReference type="KEGG" id="drm:Dred_0996"/>
<dbReference type="InterPro" id="IPR010982">
    <property type="entry name" value="Lambda_DNA-bd_dom_sf"/>
</dbReference>
<dbReference type="EMBL" id="CP000612">
    <property type="protein sequence ID" value="ABO49531.1"/>
    <property type="molecule type" value="Genomic_DNA"/>
</dbReference>
<dbReference type="AlphaFoldDB" id="A4J378"/>
<dbReference type="PANTHER" id="PTHR46558">
    <property type="entry name" value="TRACRIPTIONAL REGULATORY PROTEIN-RELATED-RELATED"/>
    <property type="match status" value="1"/>
</dbReference>
<dbReference type="PROSITE" id="PS50943">
    <property type="entry name" value="HTH_CROC1"/>
    <property type="match status" value="2"/>
</dbReference>
<organism evidence="3 4">
    <name type="scientific">Desulforamulus reducens (strain ATCC BAA-1160 / DSM 100696 / MI-1)</name>
    <name type="common">Desulfotomaculum reducens</name>
    <dbReference type="NCBI Taxonomy" id="349161"/>
    <lineage>
        <taxon>Bacteria</taxon>
        <taxon>Bacillati</taxon>
        <taxon>Bacillota</taxon>
        <taxon>Clostridia</taxon>
        <taxon>Eubacteriales</taxon>
        <taxon>Peptococcaceae</taxon>
        <taxon>Desulforamulus</taxon>
    </lineage>
</organism>
<dbReference type="RefSeq" id="WP_011877360.1">
    <property type="nucleotide sequence ID" value="NC_009253.1"/>
</dbReference>
<dbReference type="CDD" id="cd00093">
    <property type="entry name" value="HTH_XRE"/>
    <property type="match status" value="2"/>
</dbReference>
<dbReference type="eggNOG" id="COG1396">
    <property type="taxonomic scope" value="Bacteria"/>
</dbReference>
<dbReference type="Gene3D" id="1.10.260.40">
    <property type="entry name" value="lambda repressor-like DNA-binding domains"/>
    <property type="match status" value="2"/>
</dbReference>
<dbReference type="SUPFAM" id="SSF47413">
    <property type="entry name" value="lambda repressor-like DNA-binding domains"/>
    <property type="match status" value="2"/>
</dbReference>
<evidence type="ECO:0000313" key="4">
    <source>
        <dbReference type="Proteomes" id="UP000001556"/>
    </source>
</evidence>
<reference evidence="3 4" key="1">
    <citation type="submission" date="2007-03" db="EMBL/GenBank/DDBJ databases">
        <title>Complete sequence of Desulfotomaculum reducens MI-1.</title>
        <authorList>
            <consortium name="US DOE Joint Genome Institute"/>
            <person name="Copeland A."/>
            <person name="Lucas S."/>
            <person name="Lapidus A."/>
            <person name="Barry K."/>
            <person name="Detter J.C."/>
            <person name="Glavina del Rio T."/>
            <person name="Hammon N."/>
            <person name="Israni S."/>
            <person name="Dalin E."/>
            <person name="Tice H."/>
            <person name="Pitluck S."/>
            <person name="Sims D."/>
            <person name="Brettin T."/>
            <person name="Bruce D."/>
            <person name="Han C."/>
            <person name="Tapia R."/>
            <person name="Schmutz J."/>
            <person name="Larimer F."/>
            <person name="Land M."/>
            <person name="Hauser L."/>
            <person name="Kyrpides N."/>
            <person name="Kim E."/>
            <person name="Tebo B.M."/>
            <person name="Richardson P."/>
        </authorList>
    </citation>
    <scope>NUCLEOTIDE SEQUENCE [LARGE SCALE GENOMIC DNA]</scope>
    <source>
        <strain evidence="3 4">MI-1</strain>
    </source>
</reference>
<dbReference type="PANTHER" id="PTHR46558:SF4">
    <property type="entry name" value="DNA-BIDING PHAGE PROTEIN"/>
    <property type="match status" value="1"/>
</dbReference>
<sequence length="134" mass="15460">MDILKSLTDLNSVGGRIRYYRLAHGLLQEDVATKAGIDVCTVKRYENNQREESLEICNKIAEAIGIDPKLLYDEYLSFTASDYGKRIKSSRIKLNLTQQDFGQLLGVHRKTVVCWEKARKKPLREHYLLLAKFL</sequence>
<feature type="domain" description="HTH cro/C1-type" evidence="2">
    <location>
        <begin position="87"/>
        <end position="122"/>
    </location>
</feature>
<gene>
    <name evidence="3" type="ordered locus">Dred_0996</name>
</gene>
<evidence type="ECO:0000256" key="1">
    <source>
        <dbReference type="ARBA" id="ARBA00023125"/>
    </source>
</evidence>
<evidence type="ECO:0000313" key="3">
    <source>
        <dbReference type="EMBL" id="ABO49531.1"/>
    </source>
</evidence>
<keyword evidence="4" id="KW-1185">Reference proteome</keyword>
<feature type="domain" description="HTH cro/C1-type" evidence="2">
    <location>
        <begin position="17"/>
        <end position="71"/>
    </location>
</feature>
<protein>
    <submittedName>
        <fullName evidence="3">Helix-turn-helix domain protein</fullName>
    </submittedName>
</protein>
<dbReference type="GO" id="GO:0003677">
    <property type="term" value="F:DNA binding"/>
    <property type="evidence" value="ECO:0007669"/>
    <property type="project" value="UniProtKB-KW"/>
</dbReference>
<dbReference type="Pfam" id="PF01381">
    <property type="entry name" value="HTH_3"/>
    <property type="match status" value="2"/>
</dbReference>
<dbReference type="SMART" id="SM00530">
    <property type="entry name" value="HTH_XRE"/>
    <property type="match status" value="2"/>
</dbReference>
<dbReference type="HOGENOM" id="CLU_1892851_0_0_9"/>